<accession>A0A8T9BUU3</accession>
<dbReference type="SMART" id="SM00382">
    <property type="entry name" value="AAA"/>
    <property type="match status" value="1"/>
</dbReference>
<dbReference type="Proteomes" id="UP000469558">
    <property type="component" value="Unassembled WGS sequence"/>
</dbReference>
<feature type="compositionally biased region" description="Basic and acidic residues" evidence="1">
    <location>
        <begin position="41"/>
        <end position="57"/>
    </location>
</feature>
<organism evidence="3 4">
    <name type="scientific">Lachnellula suecica</name>
    <dbReference type="NCBI Taxonomy" id="602035"/>
    <lineage>
        <taxon>Eukaryota</taxon>
        <taxon>Fungi</taxon>
        <taxon>Dikarya</taxon>
        <taxon>Ascomycota</taxon>
        <taxon>Pezizomycotina</taxon>
        <taxon>Leotiomycetes</taxon>
        <taxon>Helotiales</taxon>
        <taxon>Lachnaceae</taxon>
        <taxon>Lachnellula</taxon>
    </lineage>
</organism>
<keyword evidence="4" id="KW-1185">Reference proteome</keyword>
<dbReference type="CDD" id="cd19481">
    <property type="entry name" value="RecA-like_protease"/>
    <property type="match status" value="1"/>
</dbReference>
<name>A0A8T9BUU3_9HELO</name>
<protein>
    <submittedName>
        <fullName evidence="3">ATPase family AAA domain-containing protein</fullName>
    </submittedName>
</protein>
<reference evidence="3 4" key="1">
    <citation type="submission" date="2018-05" db="EMBL/GenBank/DDBJ databases">
        <title>Genome sequencing and assembly of the regulated plant pathogen Lachnellula willkommii and related sister species for the development of diagnostic species identification markers.</title>
        <authorList>
            <person name="Giroux E."/>
            <person name="Bilodeau G."/>
        </authorList>
    </citation>
    <scope>NUCLEOTIDE SEQUENCE [LARGE SCALE GENOMIC DNA]</scope>
    <source>
        <strain evidence="3 4">CBS 268.59</strain>
    </source>
</reference>
<gene>
    <name evidence="3" type="primary">atad3</name>
    <name evidence="3" type="ORF">LSUE1_G006130</name>
</gene>
<dbReference type="Pfam" id="PF00004">
    <property type="entry name" value="AAA"/>
    <property type="match status" value="1"/>
</dbReference>
<comment type="caution">
    <text evidence="3">The sequence shown here is derived from an EMBL/GenBank/DDBJ whole genome shotgun (WGS) entry which is preliminary data.</text>
</comment>
<dbReference type="InterPro" id="IPR003593">
    <property type="entry name" value="AAA+_ATPase"/>
</dbReference>
<dbReference type="PANTHER" id="PTHR46411">
    <property type="entry name" value="FAMILY ATPASE, PUTATIVE-RELATED"/>
    <property type="match status" value="1"/>
</dbReference>
<evidence type="ECO:0000256" key="1">
    <source>
        <dbReference type="SAM" id="MobiDB-lite"/>
    </source>
</evidence>
<dbReference type="InterPro" id="IPR003959">
    <property type="entry name" value="ATPase_AAA_core"/>
</dbReference>
<dbReference type="AlphaFoldDB" id="A0A8T9BUU3"/>
<dbReference type="Gene3D" id="3.40.50.300">
    <property type="entry name" value="P-loop containing nucleotide triphosphate hydrolases"/>
    <property type="match status" value="1"/>
</dbReference>
<evidence type="ECO:0000259" key="2">
    <source>
        <dbReference type="SMART" id="SM00382"/>
    </source>
</evidence>
<dbReference type="Pfam" id="PF23232">
    <property type="entry name" value="AAA_lid_13"/>
    <property type="match status" value="1"/>
</dbReference>
<dbReference type="OrthoDB" id="10042665at2759"/>
<feature type="region of interest" description="Disordered" evidence="1">
    <location>
        <begin position="39"/>
        <end position="116"/>
    </location>
</feature>
<dbReference type="GO" id="GO:0016887">
    <property type="term" value="F:ATP hydrolysis activity"/>
    <property type="evidence" value="ECO:0007669"/>
    <property type="project" value="InterPro"/>
</dbReference>
<dbReference type="GO" id="GO:0005524">
    <property type="term" value="F:ATP binding"/>
    <property type="evidence" value="ECO:0007669"/>
    <property type="project" value="InterPro"/>
</dbReference>
<dbReference type="SUPFAM" id="SSF52540">
    <property type="entry name" value="P-loop containing nucleoside triphosphate hydrolases"/>
    <property type="match status" value="1"/>
</dbReference>
<dbReference type="InterPro" id="IPR027417">
    <property type="entry name" value="P-loop_NTPase"/>
</dbReference>
<proteinExistence type="predicted"/>
<evidence type="ECO:0000313" key="3">
    <source>
        <dbReference type="EMBL" id="TVY62923.1"/>
    </source>
</evidence>
<feature type="domain" description="AAA+ ATPase" evidence="2">
    <location>
        <begin position="605"/>
        <end position="732"/>
    </location>
</feature>
<dbReference type="PANTHER" id="PTHR46411:SF2">
    <property type="entry name" value="AAA+ ATPASE DOMAIN-CONTAINING PROTEIN"/>
    <property type="match status" value="1"/>
</dbReference>
<dbReference type="EMBL" id="QGMK01001850">
    <property type="protein sequence ID" value="TVY62923.1"/>
    <property type="molecule type" value="Genomic_DNA"/>
</dbReference>
<sequence length="831" mass="95124">MVSLSPEQSLINLLIVNPEKWQSSVTEIVETRLPPRLFSKTPEEEKVKTIEQGDSDSRPLSPRGSVAGSNSKSVAPFGQEPEASNPRSASPWDRGSMVGTVGSDREPNAPFQRPETPIPQVTYCVVSLIQCSSSRRYDHHQDIMFEDVPYLMSRTQDTGTHLGGQIPISNLSRYIHERGASFVVLRSYYCSARNSSLPLVRIEQPHTSHGTGGFPGMNENLAEKIDLPDISLPDVVIDTDMRQDITEKIHIFSDDLISHIQSVSQFEPGWLTEEMDGLPCGPMEMPFPYTFIFHHRQILHQLGGAQAEILQALETYCESCQRDKWERIETYFSRGKTSREFQEFVFQVNEPVIYRQKDSLSLYIIKAITIVDYMSVSLNCWSWSSNGSQIRRKGKLLIARWRNEDDYLIHDLAVYPLRFAKAHDRQVLLEQGKKYWELRFQHKVAYSGWDVPRDQKHISDPDKFEARFIVDQVTYQRLHPNTASQGFSRDQILEYDKHPSEIDLHDDLTELDFMLLPNTVPGFFLKEKQWSIEMTFLSRAPRADFVISEPIHPVKWNKDAFERLVLPSKTKELLKALLMRTANSEEDQGLLGGGKRQDLITGKGTGSIVLLHGSPGTGKTLTAESLAELAEMPLYSVTCGDIGTEPKDVEAYLKRVLHFGKIWNCVLLLDEADVFLEERGLQDLKRNSLVSVFLRILEYYSGVLILTSNRVGTFDEAFKSRIQLALRYPEPDPSFRKKIWMNFFDMLEEDEEDADLDELKQQLDELADLDMNGRDIRNVLTISRQLAAYKKKTLGWVHLNQAVNTAKDFNKYLIDVQGHTNKDWARELSLR</sequence>
<evidence type="ECO:0000313" key="4">
    <source>
        <dbReference type="Proteomes" id="UP000469558"/>
    </source>
</evidence>
<dbReference type="InterPro" id="IPR056599">
    <property type="entry name" value="AAA_lid_fung"/>
</dbReference>